<evidence type="ECO:0000259" key="21">
    <source>
        <dbReference type="SMART" id="SM00482"/>
    </source>
</evidence>
<dbReference type="InterPro" id="IPR018320">
    <property type="entry name" value="DNA_polymerase_1"/>
</dbReference>
<evidence type="ECO:0000313" key="23">
    <source>
        <dbReference type="Proteomes" id="UP000490060"/>
    </source>
</evidence>
<dbReference type="SUPFAM" id="SSF88723">
    <property type="entry name" value="PIN domain-like"/>
    <property type="match status" value="1"/>
</dbReference>
<dbReference type="Gene3D" id="1.20.1060.10">
    <property type="entry name" value="Taq DNA Polymerase, Chain T, domain 4"/>
    <property type="match status" value="1"/>
</dbReference>
<dbReference type="InterPro" id="IPR029060">
    <property type="entry name" value="PIN-like_dom_sf"/>
</dbReference>
<feature type="domain" description="5'-3' exonuclease" evidence="20">
    <location>
        <begin position="5"/>
        <end position="265"/>
    </location>
</feature>
<dbReference type="InterPro" id="IPR019760">
    <property type="entry name" value="DNA-dir_DNA_pol_A_CS"/>
</dbReference>
<feature type="domain" description="DNA-directed DNA polymerase family A palm" evidence="21">
    <location>
        <begin position="719"/>
        <end position="926"/>
    </location>
</feature>
<dbReference type="PRINTS" id="PR00868">
    <property type="entry name" value="DNAPOLI"/>
</dbReference>
<protein>
    <recommendedName>
        <fullName evidence="3 15">DNA polymerase I</fullName>
        <ecNumber evidence="2 15">2.7.7.7</ecNumber>
    </recommendedName>
</protein>
<keyword evidence="8 16" id="KW-0227">DNA damage</keyword>
<evidence type="ECO:0000256" key="5">
    <source>
        <dbReference type="ARBA" id="ARBA00022695"/>
    </source>
</evidence>
<keyword evidence="13 16" id="KW-0234">DNA repair</keyword>
<dbReference type="AlphaFoldDB" id="A0A2I2M6V1"/>
<evidence type="ECO:0000256" key="15">
    <source>
        <dbReference type="NCBIfam" id="TIGR00593"/>
    </source>
</evidence>
<evidence type="ECO:0000256" key="7">
    <source>
        <dbReference type="ARBA" id="ARBA00022722"/>
    </source>
</evidence>
<dbReference type="InterPro" id="IPR002562">
    <property type="entry name" value="3'-5'_exonuclease_dom"/>
</dbReference>
<keyword evidence="9 16" id="KW-0378">Hydrolase</keyword>
<dbReference type="CDD" id="cd09898">
    <property type="entry name" value="H3TH_53EXO"/>
    <property type="match status" value="1"/>
</dbReference>
<feature type="domain" description="3'-5' exonuclease" evidence="19">
    <location>
        <begin position="369"/>
        <end position="550"/>
    </location>
</feature>
<dbReference type="FunFam" id="1.10.150.20:FF:000002">
    <property type="entry name" value="DNA polymerase I"/>
    <property type="match status" value="1"/>
</dbReference>
<dbReference type="PANTHER" id="PTHR10133:SF27">
    <property type="entry name" value="DNA POLYMERASE NU"/>
    <property type="match status" value="1"/>
</dbReference>
<evidence type="ECO:0000256" key="8">
    <source>
        <dbReference type="ARBA" id="ARBA00022763"/>
    </source>
</evidence>
<dbReference type="PROSITE" id="PS00447">
    <property type="entry name" value="DNA_POLYMERASE_A"/>
    <property type="match status" value="1"/>
</dbReference>
<dbReference type="Gene3D" id="3.40.50.1010">
    <property type="entry name" value="5'-nuclease"/>
    <property type="match status" value="1"/>
</dbReference>
<evidence type="ECO:0000313" key="22">
    <source>
        <dbReference type="EMBL" id="SOU88255.1"/>
    </source>
</evidence>
<evidence type="ECO:0000259" key="20">
    <source>
        <dbReference type="SMART" id="SM00475"/>
    </source>
</evidence>
<dbReference type="GO" id="GO:0003677">
    <property type="term" value="F:DNA binding"/>
    <property type="evidence" value="ECO:0007669"/>
    <property type="project" value="UniProtKB-UniRule"/>
</dbReference>
<dbReference type="InterPro" id="IPR036397">
    <property type="entry name" value="RNaseH_sf"/>
</dbReference>
<dbReference type="PANTHER" id="PTHR10133">
    <property type="entry name" value="DNA POLYMERASE I"/>
    <property type="match status" value="1"/>
</dbReference>
<evidence type="ECO:0000256" key="3">
    <source>
        <dbReference type="ARBA" id="ARBA00020311"/>
    </source>
</evidence>
<dbReference type="GO" id="GO:0006261">
    <property type="term" value="P:DNA-templated DNA replication"/>
    <property type="evidence" value="ECO:0007669"/>
    <property type="project" value="UniProtKB-UniRule"/>
</dbReference>
<keyword evidence="12 16" id="KW-0238">DNA-binding</keyword>
<gene>
    <name evidence="16 22" type="primary">polA</name>
    <name evidence="22" type="ORF">TNO010_150206</name>
</gene>
<dbReference type="EMBL" id="OENE01000007">
    <property type="protein sequence ID" value="SOU88255.1"/>
    <property type="molecule type" value="Genomic_DNA"/>
</dbReference>
<dbReference type="Gene3D" id="3.30.420.10">
    <property type="entry name" value="Ribonuclease H-like superfamily/Ribonuclease H"/>
    <property type="match status" value="1"/>
</dbReference>
<evidence type="ECO:0000256" key="18">
    <source>
        <dbReference type="SAM" id="Phobius"/>
    </source>
</evidence>
<evidence type="ECO:0000256" key="1">
    <source>
        <dbReference type="ARBA" id="ARBA00007705"/>
    </source>
</evidence>
<comment type="similarity">
    <text evidence="1 16">Belongs to the DNA polymerase type-A family.</text>
</comment>
<comment type="catalytic activity">
    <reaction evidence="14 16">
        <text>DNA(n) + a 2'-deoxyribonucleoside 5'-triphosphate = DNA(n+1) + diphosphate</text>
        <dbReference type="Rhea" id="RHEA:22508"/>
        <dbReference type="Rhea" id="RHEA-COMP:17339"/>
        <dbReference type="Rhea" id="RHEA-COMP:17340"/>
        <dbReference type="ChEBI" id="CHEBI:33019"/>
        <dbReference type="ChEBI" id="CHEBI:61560"/>
        <dbReference type="ChEBI" id="CHEBI:173112"/>
        <dbReference type="EC" id="2.7.7.7"/>
    </reaction>
</comment>
<dbReference type="FunFam" id="1.20.1060.10:FF:000001">
    <property type="entry name" value="DNA polymerase I"/>
    <property type="match status" value="1"/>
</dbReference>
<dbReference type="Pfam" id="PF01612">
    <property type="entry name" value="DNA_pol_A_exo1"/>
    <property type="match status" value="1"/>
</dbReference>
<evidence type="ECO:0000259" key="19">
    <source>
        <dbReference type="SMART" id="SM00474"/>
    </source>
</evidence>
<keyword evidence="10 16" id="KW-0269">Exonuclease</keyword>
<keyword evidence="7" id="KW-0540">Nuclease</keyword>
<dbReference type="Gene3D" id="1.10.150.20">
    <property type="entry name" value="5' to 3' exonuclease, C-terminal subdomain"/>
    <property type="match status" value="2"/>
</dbReference>
<evidence type="ECO:0000256" key="2">
    <source>
        <dbReference type="ARBA" id="ARBA00012417"/>
    </source>
</evidence>
<dbReference type="GO" id="GO:0006302">
    <property type="term" value="P:double-strand break repair"/>
    <property type="evidence" value="ECO:0007669"/>
    <property type="project" value="TreeGrafter"/>
</dbReference>
<dbReference type="InterPro" id="IPR002298">
    <property type="entry name" value="DNA_polymerase_A"/>
</dbReference>
<reference evidence="22 23" key="1">
    <citation type="submission" date="2017-11" db="EMBL/GenBank/DDBJ databases">
        <authorList>
            <person name="Duchaud E."/>
        </authorList>
    </citation>
    <scope>NUCLEOTIDE SEQUENCE [LARGE SCALE GENOMIC DNA]</scope>
    <source>
        <strain evidence="22 23">TNO010</strain>
    </source>
</reference>
<dbReference type="InterPro" id="IPR002421">
    <property type="entry name" value="5-3_exonuclease"/>
</dbReference>
<feature type="region of interest" description="Disordered" evidence="17">
    <location>
        <begin position="299"/>
        <end position="326"/>
    </location>
</feature>
<dbReference type="InterPro" id="IPR043502">
    <property type="entry name" value="DNA/RNA_pol_sf"/>
</dbReference>
<dbReference type="Proteomes" id="UP000490060">
    <property type="component" value="Unassembled WGS sequence"/>
</dbReference>
<evidence type="ECO:0000256" key="14">
    <source>
        <dbReference type="ARBA" id="ARBA00049244"/>
    </source>
</evidence>
<dbReference type="GO" id="GO:0008409">
    <property type="term" value="F:5'-3' exonuclease activity"/>
    <property type="evidence" value="ECO:0007669"/>
    <property type="project" value="UniProtKB-UniRule"/>
</dbReference>
<dbReference type="SMART" id="SM00482">
    <property type="entry name" value="POLAc"/>
    <property type="match status" value="1"/>
</dbReference>
<evidence type="ECO:0000256" key="6">
    <source>
        <dbReference type="ARBA" id="ARBA00022705"/>
    </source>
</evidence>
<dbReference type="FunFam" id="1.10.150.20:FF:000003">
    <property type="entry name" value="DNA polymerase I"/>
    <property type="match status" value="1"/>
</dbReference>
<dbReference type="Pfam" id="PF01367">
    <property type="entry name" value="5_3_exonuc"/>
    <property type="match status" value="1"/>
</dbReference>
<evidence type="ECO:0000256" key="17">
    <source>
        <dbReference type="SAM" id="MobiDB-lite"/>
    </source>
</evidence>
<dbReference type="EC" id="2.7.7.7" evidence="2 15"/>
<dbReference type="SMART" id="SM00279">
    <property type="entry name" value="HhH2"/>
    <property type="match status" value="1"/>
</dbReference>
<evidence type="ECO:0000256" key="10">
    <source>
        <dbReference type="ARBA" id="ARBA00022839"/>
    </source>
</evidence>
<dbReference type="Pfam" id="PF00476">
    <property type="entry name" value="DNA_pol_A"/>
    <property type="match status" value="1"/>
</dbReference>
<dbReference type="NCBIfam" id="NF004397">
    <property type="entry name" value="PRK05755.1"/>
    <property type="match status" value="1"/>
</dbReference>
<sequence>MENQKRLFLLDAFALIFRGYYAFIKNPRINSKGMDVSAILGFTNSMLDVIKRERPDHLAVCFDRGGSVDRRAAFPEYKANRQETPEAIKIAIPYIEAMLKAMNIPVVVKSGYEADDIIGTLAKKAEKAGYKTFMVTPDKDFAQLVSENIFMYRPRFGGGYETWGIPEVQEKFGVERPEQVIDYLGMMGDAVDNIPGLPGVGDKTAKKFLAQYGSMENLLANTADLKGKMKEKVIANADLGLLSKELATIMLDVPVDFDQDNFEMCQPNIQATADIFNELEFKRLSDTFVRIFTAAVPVKPGEKSSEENTESKTENLADNSLKSQEETKAIPVTDSDGQFDLFAAPGTGTVNQKVAVSGFKTIENTPHFYQQVNSPLSRKILLEKLMQQKSVCFDTETTGLKALEVELIGISFSWEIGKGYYVPFPENQEETAVILEEFKPFFEASTIQKIGHNLKYDLKVLSNYTISVKGKLFDTMIAHYLINPDMRHGMDILAETYLKYQPVPITDLIGKKGKNQLSMRTVELAKQTEYAVEDADITLQLKEHFTKELESGNVTKLFNDIETPLVSVLTAMEIEGINLNVPFLKELSVDLTNDIERLEKNIYQQAGEEFNIASPKQLGIVLFENMALVEKPKKTKTGQYSTAEEVLSLLAKDHQIIRDIQEYRQYKKLKSTYVDALPNEVNIKTGRVHTSYAQAVAATGRLSSNNPNLQNIPIRTKRGQEVRKAFIPRDENYVLLAADYSQIELRIIASLSQEETMIEAFKNGEDIHASTASKVFNVPLDEVTREQRSNAKTVNFGIVYGVSAFGLSNQTDLSRKEAKALIDTYYETYPKLKNYMAKQVDFARDNGYVETVLNRRRYLKDINSRNGMVRSGAERNAVNAPIQGSAADIIKLAMINIYKRFEKENFKSKMLLQVHDELVFDAHKDELEIIKPIIKQEMENAFKMEVPLDVEIGIGENWLQAH</sequence>
<keyword evidence="11 16" id="KW-0239">DNA-directed DNA polymerase</keyword>
<keyword evidence="4 16" id="KW-0808">Transferase</keyword>
<dbReference type="NCBIfam" id="TIGR00593">
    <property type="entry name" value="pola"/>
    <property type="match status" value="1"/>
</dbReference>
<dbReference type="SUPFAM" id="SSF53098">
    <property type="entry name" value="Ribonuclease H-like"/>
    <property type="match status" value="1"/>
</dbReference>
<keyword evidence="6 16" id="KW-0235">DNA replication</keyword>
<dbReference type="Pfam" id="PF02739">
    <property type="entry name" value="5_3_exonuc_N"/>
    <property type="match status" value="1"/>
</dbReference>
<dbReference type="InterPro" id="IPR001098">
    <property type="entry name" value="DNA-dir_DNA_pol_A_palm_dom"/>
</dbReference>
<evidence type="ECO:0000256" key="11">
    <source>
        <dbReference type="ARBA" id="ARBA00022932"/>
    </source>
</evidence>
<keyword evidence="18" id="KW-0472">Membrane</keyword>
<keyword evidence="18" id="KW-1133">Transmembrane helix</keyword>
<evidence type="ECO:0000256" key="16">
    <source>
        <dbReference type="RuleBase" id="RU004460"/>
    </source>
</evidence>
<keyword evidence="5 16" id="KW-0548">Nucleotidyltransferase</keyword>
<dbReference type="InterPro" id="IPR036279">
    <property type="entry name" value="5-3_exonuclease_C_sf"/>
</dbReference>
<dbReference type="SUPFAM" id="SSF47807">
    <property type="entry name" value="5' to 3' exonuclease, C-terminal subdomain"/>
    <property type="match status" value="1"/>
</dbReference>
<dbReference type="GO" id="GO:0003887">
    <property type="term" value="F:DNA-directed DNA polymerase activity"/>
    <property type="evidence" value="ECO:0007669"/>
    <property type="project" value="UniProtKB-UniRule"/>
</dbReference>
<dbReference type="CDD" id="cd06139">
    <property type="entry name" value="DNA_polA_I_Ecoli_like_exo"/>
    <property type="match status" value="1"/>
</dbReference>
<name>A0A2I2M6V1_9FLAO</name>
<dbReference type="InterPro" id="IPR020046">
    <property type="entry name" value="5-3_exonucl_a-hlix_arch_N"/>
</dbReference>
<evidence type="ECO:0000256" key="12">
    <source>
        <dbReference type="ARBA" id="ARBA00023125"/>
    </source>
</evidence>
<evidence type="ECO:0000256" key="4">
    <source>
        <dbReference type="ARBA" id="ARBA00022679"/>
    </source>
</evidence>
<feature type="transmembrane region" description="Helical" evidence="18">
    <location>
        <begin position="7"/>
        <end position="24"/>
    </location>
</feature>
<feature type="compositionally biased region" description="Basic and acidic residues" evidence="17">
    <location>
        <begin position="300"/>
        <end position="315"/>
    </location>
</feature>
<dbReference type="InterPro" id="IPR020045">
    <property type="entry name" value="DNA_polI_H3TH"/>
</dbReference>
<evidence type="ECO:0000256" key="9">
    <source>
        <dbReference type="ARBA" id="ARBA00022801"/>
    </source>
</evidence>
<accession>A0A2I2M6V1</accession>
<evidence type="ECO:0000256" key="13">
    <source>
        <dbReference type="ARBA" id="ARBA00023204"/>
    </source>
</evidence>
<dbReference type="CDD" id="cd09859">
    <property type="entry name" value="PIN_53EXO"/>
    <property type="match status" value="1"/>
</dbReference>
<dbReference type="CDD" id="cd08637">
    <property type="entry name" value="DNA_pol_A_pol_I_C"/>
    <property type="match status" value="1"/>
</dbReference>
<dbReference type="Gene3D" id="3.30.70.370">
    <property type="match status" value="1"/>
</dbReference>
<dbReference type="RefSeq" id="WP_172505044.1">
    <property type="nucleotide sequence ID" value="NZ_OENE01000007.1"/>
</dbReference>
<dbReference type="SMART" id="SM00475">
    <property type="entry name" value="53EXOc"/>
    <property type="match status" value="1"/>
</dbReference>
<comment type="function">
    <text evidence="16">In addition to polymerase activity, this DNA polymerase exhibits 3'-5' and 5'-3' exonuclease activity.</text>
</comment>
<proteinExistence type="inferred from homology"/>
<dbReference type="SUPFAM" id="SSF56672">
    <property type="entry name" value="DNA/RNA polymerases"/>
    <property type="match status" value="1"/>
</dbReference>
<organism evidence="22 23">
    <name type="scientific">Tenacibaculum finnmarkense genomovar ulcerans</name>
    <dbReference type="NCBI Taxonomy" id="2781388"/>
    <lineage>
        <taxon>Bacteria</taxon>
        <taxon>Pseudomonadati</taxon>
        <taxon>Bacteroidota</taxon>
        <taxon>Flavobacteriia</taxon>
        <taxon>Flavobacteriales</taxon>
        <taxon>Flavobacteriaceae</taxon>
        <taxon>Tenacibaculum</taxon>
        <taxon>Tenacibaculum finnmarkense</taxon>
    </lineage>
</organism>
<dbReference type="InterPro" id="IPR008918">
    <property type="entry name" value="HhH2"/>
</dbReference>
<keyword evidence="18" id="KW-0812">Transmembrane</keyword>
<dbReference type="InterPro" id="IPR012337">
    <property type="entry name" value="RNaseH-like_sf"/>
</dbReference>
<dbReference type="SMART" id="SM00474">
    <property type="entry name" value="35EXOc"/>
    <property type="match status" value="1"/>
</dbReference>
<dbReference type="GO" id="GO:0008408">
    <property type="term" value="F:3'-5' exonuclease activity"/>
    <property type="evidence" value="ECO:0007669"/>
    <property type="project" value="UniProtKB-UniRule"/>
</dbReference>